<dbReference type="EMBL" id="VFWZ01000005">
    <property type="protein sequence ID" value="TPN84811.1"/>
    <property type="molecule type" value="Genomic_DNA"/>
</dbReference>
<dbReference type="AlphaFoldDB" id="A0A504JEJ3"/>
<dbReference type="Proteomes" id="UP000315540">
    <property type="component" value="Unassembled WGS sequence"/>
</dbReference>
<evidence type="ECO:0000313" key="2">
    <source>
        <dbReference type="EMBL" id="TPN84811.1"/>
    </source>
</evidence>
<dbReference type="RefSeq" id="WP_140595146.1">
    <property type="nucleotide sequence ID" value="NZ_VFWZ01000005.1"/>
</dbReference>
<feature type="transmembrane region" description="Helical" evidence="1">
    <location>
        <begin position="39"/>
        <end position="59"/>
    </location>
</feature>
<feature type="transmembrane region" description="Helical" evidence="1">
    <location>
        <begin position="110"/>
        <end position="131"/>
    </location>
</feature>
<proteinExistence type="predicted"/>
<keyword evidence="3" id="KW-1185">Reference proteome</keyword>
<sequence length="136" mass="15592">MKKKYYYLLILFVVFLNHSLLFSQTQHTQHSNHVSTEVIFGLLEIPFLAIALVFSFLTASKLKGGKFGAGMKLLAWGFVVMALGHLHMQIAHIFNYNFFKNIFGNTLGNYIWFFALILTWGLSALGFYKIYKASKI</sequence>
<feature type="transmembrane region" description="Helical" evidence="1">
    <location>
        <begin position="71"/>
        <end position="90"/>
    </location>
</feature>
<reference evidence="2 3" key="1">
    <citation type="submission" date="2019-06" db="EMBL/GenBank/DDBJ databases">
        <authorList>
            <person name="Meng X."/>
        </authorList>
    </citation>
    <scope>NUCLEOTIDE SEQUENCE [LARGE SCALE GENOMIC DNA]</scope>
    <source>
        <strain evidence="2 3">M625</strain>
    </source>
</reference>
<gene>
    <name evidence="2" type="ORF">FHK87_17945</name>
</gene>
<organism evidence="2 3">
    <name type="scientific">Aquimarina algicola</name>
    <dbReference type="NCBI Taxonomy" id="2589995"/>
    <lineage>
        <taxon>Bacteria</taxon>
        <taxon>Pseudomonadati</taxon>
        <taxon>Bacteroidota</taxon>
        <taxon>Flavobacteriia</taxon>
        <taxon>Flavobacteriales</taxon>
        <taxon>Flavobacteriaceae</taxon>
        <taxon>Aquimarina</taxon>
    </lineage>
</organism>
<keyword evidence="1" id="KW-1133">Transmembrane helix</keyword>
<accession>A0A504JEJ3</accession>
<keyword evidence="1" id="KW-0472">Membrane</keyword>
<comment type="caution">
    <text evidence="2">The sequence shown here is derived from an EMBL/GenBank/DDBJ whole genome shotgun (WGS) entry which is preliminary data.</text>
</comment>
<keyword evidence="1" id="KW-0812">Transmembrane</keyword>
<name>A0A504JEJ3_9FLAO</name>
<evidence type="ECO:0000256" key="1">
    <source>
        <dbReference type="SAM" id="Phobius"/>
    </source>
</evidence>
<dbReference type="OrthoDB" id="667297at2"/>
<protein>
    <submittedName>
        <fullName evidence="2">Uncharacterized protein</fullName>
    </submittedName>
</protein>
<evidence type="ECO:0000313" key="3">
    <source>
        <dbReference type="Proteomes" id="UP000315540"/>
    </source>
</evidence>